<keyword evidence="3 4" id="KW-0627">Porphyrin biosynthesis</keyword>
<feature type="domain" description="Glutamyl-tRNA reductase N-terminal" evidence="6">
    <location>
        <begin position="4"/>
        <end position="144"/>
    </location>
</feature>
<protein>
    <recommendedName>
        <fullName evidence="4">Glutamyl-tRNA reductase</fullName>
        <shortName evidence="4">GluTR</shortName>
        <ecNumber evidence="4">1.2.1.70</ecNumber>
    </recommendedName>
</protein>
<evidence type="ECO:0000256" key="4">
    <source>
        <dbReference type="HAMAP-Rule" id="MF_00087"/>
    </source>
</evidence>
<feature type="binding site" evidence="4">
    <location>
        <position position="97"/>
    </location>
    <ligand>
        <name>substrate</name>
    </ligand>
</feature>
<comment type="catalytic activity">
    <reaction evidence="4">
        <text>(S)-4-amino-5-oxopentanoate + tRNA(Glu) + NADP(+) = L-glutamyl-tRNA(Glu) + NADPH + H(+)</text>
        <dbReference type="Rhea" id="RHEA:12344"/>
        <dbReference type="Rhea" id="RHEA-COMP:9663"/>
        <dbReference type="Rhea" id="RHEA-COMP:9680"/>
        <dbReference type="ChEBI" id="CHEBI:15378"/>
        <dbReference type="ChEBI" id="CHEBI:57501"/>
        <dbReference type="ChEBI" id="CHEBI:57783"/>
        <dbReference type="ChEBI" id="CHEBI:58349"/>
        <dbReference type="ChEBI" id="CHEBI:78442"/>
        <dbReference type="ChEBI" id="CHEBI:78520"/>
        <dbReference type="EC" id="1.2.1.70"/>
    </reaction>
</comment>
<evidence type="ECO:0000313" key="8">
    <source>
        <dbReference type="Proteomes" id="UP001285244"/>
    </source>
</evidence>
<comment type="caution">
    <text evidence="7">The sequence shown here is derived from an EMBL/GenBank/DDBJ whole genome shotgun (WGS) entry which is preliminary data.</text>
</comment>
<dbReference type="Pfam" id="PF05201">
    <property type="entry name" value="GlutR_N"/>
    <property type="match status" value="1"/>
</dbReference>
<dbReference type="InterPro" id="IPR036291">
    <property type="entry name" value="NAD(P)-bd_dom_sf"/>
</dbReference>
<dbReference type="Gene3D" id="3.40.50.720">
    <property type="entry name" value="NAD(P)-binding Rossmann-like Domain"/>
    <property type="match status" value="1"/>
</dbReference>
<feature type="domain" description="Quinate/shikimate 5-dehydrogenase/glutamyl-tRNA reductase" evidence="5">
    <location>
        <begin position="157"/>
        <end position="286"/>
    </location>
</feature>
<dbReference type="PANTHER" id="PTHR43013">
    <property type="entry name" value="GLUTAMYL-TRNA REDUCTASE"/>
    <property type="match status" value="1"/>
</dbReference>
<evidence type="ECO:0000313" key="7">
    <source>
        <dbReference type="EMBL" id="MDX8417264.1"/>
    </source>
</evidence>
<dbReference type="SUPFAM" id="SSF69742">
    <property type="entry name" value="Glutamyl tRNA-reductase catalytic, N-terminal domain"/>
    <property type="match status" value="1"/>
</dbReference>
<dbReference type="RefSeq" id="WP_320325559.1">
    <property type="nucleotide sequence ID" value="NZ_JALBUS010000006.1"/>
</dbReference>
<sequence length="364" mass="41341">MNCISISYKIAPIEIRNLLAFDFNEKAQFFDQIEGQCVILSTCNRLEIYFDIDINAMEEQLCRFKALDRDALMPYIATYTSAGAIRHLARVACGMDSMVLGEDEIYRQVKEAYEDARQLKKTSYTFNTIFQMVMKTVKQIKTQTGLSSTSVSIGTLAAHAVFDFGAHSVLIIGISGKIGSITAKNILAKPNIALIGTTRQHNVSLFATYPQVTMKPYKERYDLIPQADVIISATSSPHYTITKAELEKHIDTKPRLFIDLAVPNDMDPHLQELPHCTYLNIDHFQQLAKTNNQKKLGYAQRAQVTIDQGVSDILKELRMHDLIAYLPQIKEKTMESFVYSLRKTDSYEQMDAIASWLEKWVTNQ</sequence>
<dbReference type="Proteomes" id="UP001285244">
    <property type="component" value="Unassembled WGS sequence"/>
</dbReference>
<dbReference type="EC" id="1.2.1.70" evidence="4"/>
<accession>A0ABU4WLZ3</accession>
<comment type="subunit">
    <text evidence="4">Homodimer.</text>
</comment>
<organism evidence="7 8">
    <name type="scientific">Absicoccus intestinalis</name>
    <dbReference type="NCBI Taxonomy" id="2926319"/>
    <lineage>
        <taxon>Bacteria</taxon>
        <taxon>Bacillati</taxon>
        <taxon>Bacillota</taxon>
        <taxon>Erysipelotrichia</taxon>
        <taxon>Erysipelotrichales</taxon>
        <taxon>Erysipelotrichaceae</taxon>
        <taxon>Absicoccus</taxon>
    </lineage>
</organism>
<dbReference type="EMBL" id="JALBUS010000006">
    <property type="protein sequence ID" value="MDX8417264.1"/>
    <property type="molecule type" value="Genomic_DNA"/>
</dbReference>
<evidence type="ECO:0000259" key="5">
    <source>
        <dbReference type="Pfam" id="PF01488"/>
    </source>
</evidence>
<keyword evidence="2 4" id="KW-0560">Oxidoreductase</keyword>
<evidence type="ECO:0000259" key="6">
    <source>
        <dbReference type="Pfam" id="PF05201"/>
    </source>
</evidence>
<dbReference type="InterPro" id="IPR000343">
    <property type="entry name" value="4pyrrol_synth_GluRdtase"/>
</dbReference>
<evidence type="ECO:0000256" key="2">
    <source>
        <dbReference type="ARBA" id="ARBA00023002"/>
    </source>
</evidence>
<feature type="binding site" evidence="4">
    <location>
        <begin position="102"/>
        <end position="104"/>
    </location>
    <ligand>
        <name>substrate</name>
    </ligand>
</feature>
<name>A0ABU4WLZ3_9FIRM</name>
<dbReference type="HAMAP" id="MF_00087">
    <property type="entry name" value="Glu_tRNA_reductase"/>
    <property type="match status" value="1"/>
</dbReference>
<feature type="binding site" evidence="4">
    <location>
        <position position="108"/>
    </location>
    <ligand>
        <name>substrate</name>
    </ligand>
</feature>
<dbReference type="InterPro" id="IPR015895">
    <property type="entry name" value="4pyrrol_synth_GluRdtase_N"/>
</dbReference>
<comment type="function">
    <text evidence="4">Catalyzes the NADPH-dependent reduction of glutamyl-tRNA(Glu) to glutamate 1-semialdehyde (GSA).</text>
</comment>
<comment type="similarity">
    <text evidence="4">Belongs to the glutamyl-tRNA reductase family.</text>
</comment>
<evidence type="ECO:0000256" key="3">
    <source>
        <dbReference type="ARBA" id="ARBA00023244"/>
    </source>
</evidence>
<dbReference type="Pfam" id="PF01488">
    <property type="entry name" value="Shikimate_DH"/>
    <property type="match status" value="1"/>
</dbReference>
<dbReference type="Gene3D" id="3.30.460.30">
    <property type="entry name" value="Glutamyl-tRNA reductase, N-terminal domain"/>
    <property type="match status" value="1"/>
</dbReference>
<dbReference type="GO" id="GO:0008883">
    <property type="term" value="F:glutamyl-tRNA reductase activity"/>
    <property type="evidence" value="ECO:0007669"/>
    <property type="project" value="UniProtKB-EC"/>
</dbReference>
<proteinExistence type="inferred from homology"/>
<gene>
    <name evidence="4 7" type="primary">hemA</name>
    <name evidence="7" type="ORF">MOZ64_05330</name>
</gene>
<dbReference type="InterPro" id="IPR006151">
    <property type="entry name" value="Shikm_DH/Glu-tRNA_Rdtase"/>
</dbReference>
<evidence type="ECO:0000256" key="1">
    <source>
        <dbReference type="ARBA" id="ARBA00022857"/>
    </source>
</evidence>
<comment type="pathway">
    <text evidence="4">Porphyrin-containing compound metabolism; protoporphyrin-IX biosynthesis; 5-aminolevulinate from L-glutamyl-tRNA(Glu): step 1/2.</text>
</comment>
<dbReference type="PANTHER" id="PTHR43013:SF1">
    <property type="entry name" value="GLUTAMYL-TRNA REDUCTASE"/>
    <property type="match status" value="1"/>
</dbReference>
<feature type="site" description="Important for activity" evidence="4">
    <location>
        <position position="87"/>
    </location>
</feature>
<reference evidence="7 8" key="1">
    <citation type="submission" date="2022-03" db="EMBL/GenBank/DDBJ databases">
        <title>Novel taxa within the pig intestine.</title>
        <authorList>
            <person name="Wylensek D."/>
            <person name="Bishof K."/>
            <person name="Afrizal A."/>
            <person name="Clavel T."/>
        </authorList>
    </citation>
    <scope>NUCLEOTIDE SEQUENCE [LARGE SCALE GENOMIC DNA]</scope>
    <source>
        <strain evidence="7 8">Cla-KB-P134</strain>
    </source>
</reference>
<comment type="caution">
    <text evidence="4">Lacks conserved residue(s) required for the propagation of feature annotation.</text>
</comment>
<comment type="miscellaneous">
    <text evidence="4">During catalysis, the active site Cys acts as a nucleophile attacking the alpha-carbonyl group of tRNA-bound glutamate with the formation of a thioester intermediate between enzyme and glutamate, and the concomitant release of tRNA(Glu). The thioester intermediate is finally reduced by direct hydride transfer from NADPH, to form the product GSA.</text>
</comment>
<dbReference type="SUPFAM" id="SSF51735">
    <property type="entry name" value="NAD(P)-binding Rossmann-fold domains"/>
    <property type="match status" value="1"/>
</dbReference>
<dbReference type="NCBIfam" id="TIGR01035">
    <property type="entry name" value="hemA"/>
    <property type="match status" value="1"/>
</dbReference>
<keyword evidence="8" id="KW-1185">Reference proteome</keyword>
<feature type="binding site" evidence="4">
    <location>
        <begin position="42"/>
        <end position="45"/>
    </location>
    <ligand>
        <name>substrate</name>
    </ligand>
</feature>
<dbReference type="PIRSF" id="PIRSF000445">
    <property type="entry name" value="4pyrrol_synth_GluRdtase"/>
    <property type="match status" value="1"/>
</dbReference>
<feature type="active site" description="Nucleophile" evidence="4">
    <location>
        <position position="43"/>
    </location>
</feature>
<dbReference type="InterPro" id="IPR036343">
    <property type="entry name" value="GluRdtase_N_sf"/>
</dbReference>
<keyword evidence="1 4" id="KW-0521">NADP</keyword>
<comment type="domain">
    <text evidence="4">Possesses an unusual extended V-shaped dimeric structure with each monomer consisting of three distinct domains arranged along a curved 'spinal' alpha-helix. The N-terminal catalytic domain specifically recognizes the glutamate moiety of the substrate. The second domain is the NADPH-binding domain, and the third C-terminal domain is responsible for dimerization.</text>
</comment>